<dbReference type="PANTHER" id="PTHR31586:SF1">
    <property type="entry name" value="CYTOCHROME C OXIDASE ASSEMBLY PROTEIN COX20, MITOCHONDRIAL"/>
    <property type="match status" value="1"/>
</dbReference>
<dbReference type="PANTHER" id="PTHR31586">
    <property type="entry name" value="CYTOCHROME C OXIDASE PROTEIN 20"/>
    <property type="match status" value="1"/>
</dbReference>
<evidence type="ECO:0000256" key="4">
    <source>
        <dbReference type="ARBA" id="ARBA00022692"/>
    </source>
</evidence>
<evidence type="ECO:0000256" key="8">
    <source>
        <dbReference type="ARBA" id="ARBA00023136"/>
    </source>
</evidence>
<keyword evidence="4 9" id="KW-0812">Transmembrane</keyword>
<evidence type="ECO:0000313" key="10">
    <source>
        <dbReference type="EMBL" id="KIM56820.1"/>
    </source>
</evidence>
<keyword evidence="5" id="KW-0999">Mitochondrion inner membrane</keyword>
<dbReference type="AlphaFoldDB" id="A0A0C3D7U2"/>
<reference evidence="10 11" key="1">
    <citation type="submission" date="2014-04" db="EMBL/GenBank/DDBJ databases">
        <authorList>
            <consortium name="DOE Joint Genome Institute"/>
            <person name="Kuo A."/>
            <person name="Kohler A."/>
            <person name="Nagy L.G."/>
            <person name="Floudas D."/>
            <person name="Copeland A."/>
            <person name="Barry K.W."/>
            <person name="Cichocki N."/>
            <person name="Veneault-Fourrey C."/>
            <person name="LaButti K."/>
            <person name="Lindquist E.A."/>
            <person name="Lipzen A."/>
            <person name="Lundell T."/>
            <person name="Morin E."/>
            <person name="Murat C."/>
            <person name="Sun H."/>
            <person name="Tunlid A."/>
            <person name="Henrissat B."/>
            <person name="Grigoriev I.V."/>
            <person name="Hibbett D.S."/>
            <person name="Martin F."/>
            <person name="Nordberg H.P."/>
            <person name="Cantor M.N."/>
            <person name="Hua S.X."/>
        </authorList>
    </citation>
    <scope>NUCLEOTIDE SEQUENCE [LARGE SCALE GENOMIC DNA]</scope>
    <source>
        <strain evidence="10 11">Foug A</strain>
    </source>
</reference>
<evidence type="ECO:0000256" key="5">
    <source>
        <dbReference type="ARBA" id="ARBA00022792"/>
    </source>
</evidence>
<organism evidence="10 11">
    <name type="scientific">Scleroderma citrinum Foug A</name>
    <dbReference type="NCBI Taxonomy" id="1036808"/>
    <lineage>
        <taxon>Eukaryota</taxon>
        <taxon>Fungi</taxon>
        <taxon>Dikarya</taxon>
        <taxon>Basidiomycota</taxon>
        <taxon>Agaricomycotina</taxon>
        <taxon>Agaricomycetes</taxon>
        <taxon>Agaricomycetidae</taxon>
        <taxon>Boletales</taxon>
        <taxon>Sclerodermatineae</taxon>
        <taxon>Sclerodermataceae</taxon>
        <taxon>Scleroderma</taxon>
    </lineage>
</organism>
<evidence type="ECO:0000256" key="9">
    <source>
        <dbReference type="SAM" id="Phobius"/>
    </source>
</evidence>
<dbReference type="GO" id="GO:0033617">
    <property type="term" value="P:mitochondrial respiratory chain complex IV assembly"/>
    <property type="evidence" value="ECO:0007669"/>
    <property type="project" value="InterPro"/>
</dbReference>
<reference evidence="11" key="2">
    <citation type="submission" date="2015-01" db="EMBL/GenBank/DDBJ databases">
        <title>Evolutionary Origins and Diversification of the Mycorrhizal Mutualists.</title>
        <authorList>
            <consortium name="DOE Joint Genome Institute"/>
            <consortium name="Mycorrhizal Genomics Consortium"/>
            <person name="Kohler A."/>
            <person name="Kuo A."/>
            <person name="Nagy L.G."/>
            <person name="Floudas D."/>
            <person name="Copeland A."/>
            <person name="Barry K.W."/>
            <person name="Cichocki N."/>
            <person name="Veneault-Fourrey C."/>
            <person name="LaButti K."/>
            <person name="Lindquist E.A."/>
            <person name="Lipzen A."/>
            <person name="Lundell T."/>
            <person name="Morin E."/>
            <person name="Murat C."/>
            <person name="Riley R."/>
            <person name="Ohm R."/>
            <person name="Sun H."/>
            <person name="Tunlid A."/>
            <person name="Henrissat B."/>
            <person name="Grigoriev I.V."/>
            <person name="Hibbett D.S."/>
            <person name="Martin F."/>
        </authorList>
    </citation>
    <scope>NUCLEOTIDE SEQUENCE [LARGE SCALE GENOMIC DNA]</scope>
    <source>
        <strain evidence="11">Foug A</strain>
    </source>
</reference>
<keyword evidence="8 9" id="KW-0472">Membrane</keyword>
<dbReference type="Pfam" id="PF12597">
    <property type="entry name" value="Cox20"/>
    <property type="match status" value="1"/>
</dbReference>
<feature type="non-terminal residue" evidence="10">
    <location>
        <position position="1"/>
    </location>
</feature>
<name>A0A0C3D7U2_9AGAM</name>
<keyword evidence="7" id="KW-0496">Mitochondrion</keyword>
<dbReference type="OrthoDB" id="14603at2759"/>
<accession>A0A0C3D7U2</accession>
<dbReference type="InterPro" id="IPR022533">
    <property type="entry name" value="Cox20"/>
</dbReference>
<evidence type="ECO:0000256" key="7">
    <source>
        <dbReference type="ARBA" id="ARBA00023128"/>
    </source>
</evidence>
<keyword evidence="11" id="KW-1185">Reference proteome</keyword>
<feature type="transmembrane region" description="Helical" evidence="9">
    <location>
        <begin position="44"/>
        <end position="63"/>
    </location>
</feature>
<evidence type="ECO:0000256" key="6">
    <source>
        <dbReference type="ARBA" id="ARBA00022989"/>
    </source>
</evidence>
<evidence type="ECO:0000256" key="1">
    <source>
        <dbReference type="ARBA" id="ARBA00004273"/>
    </source>
</evidence>
<dbReference type="FunCoup" id="A0A0C3D7U2">
    <property type="interactions" value="154"/>
</dbReference>
<gene>
    <name evidence="10" type="ORF">SCLCIDRAFT_1144645</name>
</gene>
<evidence type="ECO:0000256" key="3">
    <source>
        <dbReference type="ARBA" id="ARBA00017689"/>
    </source>
</evidence>
<dbReference type="GO" id="GO:0005743">
    <property type="term" value="C:mitochondrial inner membrane"/>
    <property type="evidence" value="ECO:0007669"/>
    <property type="project" value="UniProtKB-SubCell"/>
</dbReference>
<comment type="similarity">
    <text evidence="2">Belongs to the COX20 family.</text>
</comment>
<comment type="subcellular location">
    <subcellularLocation>
        <location evidence="1">Mitochondrion inner membrane</location>
    </subcellularLocation>
</comment>
<evidence type="ECO:0000313" key="11">
    <source>
        <dbReference type="Proteomes" id="UP000053989"/>
    </source>
</evidence>
<proteinExistence type="inferred from homology"/>
<protein>
    <recommendedName>
        <fullName evidence="3">Cytochrome c oxidase assembly protein COX20, mitochondrial</fullName>
    </recommendedName>
</protein>
<dbReference type="STRING" id="1036808.A0A0C3D7U2"/>
<feature type="transmembrane region" description="Helical" evidence="9">
    <location>
        <begin position="21"/>
        <end position="38"/>
    </location>
</feature>
<sequence length="98" mass="10877">RISIADDLWRLGEIPCARHSLLTGIVSGAGVGVIRAISTNPWMASNWAVGTFIAISLGSWTICQKNLEAERHRVAMVVEEMPKQFIKKKEASRKDQQT</sequence>
<dbReference type="EMBL" id="KN822110">
    <property type="protein sequence ID" value="KIM56820.1"/>
    <property type="molecule type" value="Genomic_DNA"/>
</dbReference>
<evidence type="ECO:0000256" key="2">
    <source>
        <dbReference type="ARBA" id="ARBA00009575"/>
    </source>
</evidence>
<dbReference type="Proteomes" id="UP000053989">
    <property type="component" value="Unassembled WGS sequence"/>
</dbReference>
<dbReference type="HOGENOM" id="CLU_101495_2_2_1"/>
<keyword evidence="6 9" id="KW-1133">Transmembrane helix</keyword>
<dbReference type="InParanoid" id="A0A0C3D7U2"/>